<dbReference type="AlphaFoldDB" id="A0A8S1J8L9"/>
<comment type="caution">
    <text evidence="1">The sequence shown here is derived from an EMBL/GenBank/DDBJ whole genome shotgun (WGS) entry which is preliminary data.</text>
</comment>
<evidence type="ECO:0000313" key="1">
    <source>
        <dbReference type="EMBL" id="CAD7699836.1"/>
    </source>
</evidence>
<dbReference type="Proteomes" id="UP000708148">
    <property type="component" value="Unassembled WGS sequence"/>
</dbReference>
<dbReference type="OrthoDB" id="2020230at2759"/>
<dbReference type="EMBL" id="CAJHUC010001120">
    <property type="protein sequence ID" value="CAD7699836.1"/>
    <property type="molecule type" value="Genomic_DNA"/>
</dbReference>
<sequence>MESPPTTRNVPFMTCMKAEACHAIMQVYITLQTLLMREGRGDAVSDCMDLRPKSENDGWLLSIVQKTIDGQLTGEEQSLVKFDRALATRGASGGVAADTKAIPPQFIPISQLVLLTLKTRGEMKQP</sequence>
<reference evidence="1" key="1">
    <citation type="submission" date="2020-12" db="EMBL/GenBank/DDBJ databases">
        <authorList>
            <person name="Iha C."/>
        </authorList>
    </citation>
    <scope>NUCLEOTIDE SEQUENCE</scope>
</reference>
<gene>
    <name evidence="1" type="ORF">OSTQU699_LOCUS5195</name>
</gene>
<proteinExistence type="predicted"/>
<name>A0A8S1J8L9_9CHLO</name>
<keyword evidence="2" id="KW-1185">Reference proteome</keyword>
<organism evidence="1 2">
    <name type="scientific">Ostreobium quekettii</name>
    <dbReference type="NCBI Taxonomy" id="121088"/>
    <lineage>
        <taxon>Eukaryota</taxon>
        <taxon>Viridiplantae</taxon>
        <taxon>Chlorophyta</taxon>
        <taxon>core chlorophytes</taxon>
        <taxon>Ulvophyceae</taxon>
        <taxon>TCBD clade</taxon>
        <taxon>Bryopsidales</taxon>
        <taxon>Ostreobineae</taxon>
        <taxon>Ostreobiaceae</taxon>
        <taxon>Ostreobium</taxon>
    </lineage>
</organism>
<evidence type="ECO:0000313" key="2">
    <source>
        <dbReference type="Proteomes" id="UP000708148"/>
    </source>
</evidence>
<accession>A0A8S1J8L9</accession>
<protein>
    <submittedName>
        <fullName evidence="1">Uncharacterized protein</fullName>
    </submittedName>
</protein>